<evidence type="ECO:0000313" key="3">
    <source>
        <dbReference type="EMBL" id="QMU31598.1"/>
    </source>
</evidence>
<proteinExistence type="predicted"/>
<dbReference type="Pfam" id="PF22827">
    <property type="entry name" value="GldL_N"/>
    <property type="match status" value="1"/>
</dbReference>
<accession>A0A7L7LFH3</accession>
<keyword evidence="4" id="KW-1185">Reference proteome</keyword>
<gene>
    <name evidence="3" type="ORF">HUW48_17240</name>
</gene>
<keyword evidence="1" id="KW-1133">Transmembrane helix</keyword>
<name>A0A7L7LFH3_9BACT</name>
<dbReference type="InterPro" id="IPR055087">
    <property type="entry name" value="GldL-like_N"/>
</dbReference>
<feature type="transmembrane region" description="Helical" evidence="1">
    <location>
        <begin position="30"/>
        <end position="51"/>
    </location>
</feature>
<keyword evidence="1" id="KW-0472">Membrane</keyword>
<dbReference type="EMBL" id="CP055153">
    <property type="protein sequence ID" value="QMU31598.1"/>
    <property type="molecule type" value="Genomic_DNA"/>
</dbReference>
<reference evidence="3 4" key="1">
    <citation type="submission" date="2020-06" db="EMBL/GenBank/DDBJ databases">
        <authorList>
            <person name="Hwang Y.J."/>
        </authorList>
    </citation>
    <scope>NUCLEOTIDE SEQUENCE [LARGE SCALE GENOMIC DNA]</scope>
    <source>
        <strain evidence="3 4">KUDC8001</strain>
    </source>
</reference>
<feature type="transmembrane region" description="Helical" evidence="1">
    <location>
        <begin position="7"/>
        <end position="24"/>
    </location>
</feature>
<evidence type="ECO:0000259" key="2">
    <source>
        <dbReference type="Pfam" id="PF22827"/>
    </source>
</evidence>
<organism evidence="3 4">
    <name type="scientific">Adhaeribacter radiodurans</name>
    <dbReference type="NCBI Taxonomy" id="2745197"/>
    <lineage>
        <taxon>Bacteria</taxon>
        <taxon>Pseudomonadati</taxon>
        <taxon>Bacteroidota</taxon>
        <taxon>Cytophagia</taxon>
        <taxon>Cytophagales</taxon>
        <taxon>Hymenobacteraceae</taxon>
        <taxon>Adhaeribacter</taxon>
    </lineage>
</organism>
<evidence type="ECO:0000313" key="4">
    <source>
        <dbReference type="Proteomes" id="UP000514509"/>
    </source>
</evidence>
<protein>
    <recommendedName>
        <fullName evidence="2">Gliding motility protein GldL-like N-terminal domain-containing protein</fullName>
    </recommendedName>
</protein>
<reference evidence="3 4" key="2">
    <citation type="submission" date="2020-08" db="EMBL/GenBank/DDBJ databases">
        <title>Adhaeribacter dokdonensis sp. nov., isolated from the rhizosphere of Elymus tsukushiensis, a plant native to the Dokdo Islands, Republic of Korea.</title>
        <authorList>
            <person name="Ghim S.Y."/>
        </authorList>
    </citation>
    <scope>NUCLEOTIDE SEQUENCE [LARGE SCALE GENOMIC DNA]</scope>
    <source>
        <strain evidence="3 4">KUDC8001</strain>
    </source>
</reference>
<dbReference type="AlphaFoldDB" id="A0A7L7LFH3"/>
<evidence type="ECO:0000256" key="1">
    <source>
        <dbReference type="SAM" id="Phobius"/>
    </source>
</evidence>
<sequence>MKKMMYVFGYIAASLVTTGLLFKLNHWPGATILLVLGIALLNLGFLPLYFYERYKMATS</sequence>
<keyword evidence="1" id="KW-0812">Transmembrane</keyword>
<feature type="domain" description="Gliding motility protein GldL-like N-terminal" evidence="2">
    <location>
        <begin position="11"/>
        <end position="39"/>
    </location>
</feature>
<dbReference type="KEGG" id="add:HUW48_17240"/>
<dbReference type="Proteomes" id="UP000514509">
    <property type="component" value="Chromosome"/>
</dbReference>